<reference evidence="3" key="1">
    <citation type="submission" date="2016-06" db="EMBL/GenBank/DDBJ databases">
        <title>Parallel loss of symbiosis genes in relatives of nitrogen-fixing non-legume Parasponia.</title>
        <authorList>
            <person name="Van Velzen R."/>
            <person name="Holmer R."/>
            <person name="Bu F."/>
            <person name="Rutten L."/>
            <person name="Van Zeijl A."/>
            <person name="Liu W."/>
            <person name="Santuari L."/>
            <person name="Cao Q."/>
            <person name="Sharma T."/>
            <person name="Shen D."/>
            <person name="Roswanjaya Y."/>
            <person name="Wardhani T."/>
            <person name="Kalhor M.S."/>
            <person name="Jansen J."/>
            <person name="Van den Hoogen J."/>
            <person name="Gungor B."/>
            <person name="Hartog M."/>
            <person name="Hontelez J."/>
            <person name="Verver J."/>
            <person name="Yang W.-C."/>
            <person name="Schijlen E."/>
            <person name="Repin R."/>
            <person name="Schilthuizen M."/>
            <person name="Schranz E."/>
            <person name="Heidstra R."/>
            <person name="Miyata K."/>
            <person name="Fedorova E."/>
            <person name="Kohlen W."/>
            <person name="Bisseling T."/>
            <person name="Smit S."/>
            <person name="Geurts R."/>
        </authorList>
    </citation>
    <scope>NUCLEOTIDE SEQUENCE [LARGE SCALE GENOMIC DNA]</scope>
    <source>
        <strain evidence="3">cv. RG33-2</strain>
    </source>
</reference>
<sequence length="73" mass="8761">GRRGAEFLEVEGFSDELKDGDYDDIEDEEEEDEDESMFLPLDKMKKWQENKQRGFGESVRIMPKKYLLFMNIY</sequence>
<accession>A0A2P5CYT6</accession>
<dbReference type="InParanoid" id="A0A2P5CYT6"/>
<gene>
    <name evidence="2" type="ORF">TorRG33x02_268480</name>
</gene>
<organism evidence="2 3">
    <name type="scientific">Trema orientale</name>
    <name type="common">Charcoal tree</name>
    <name type="synonym">Celtis orientalis</name>
    <dbReference type="NCBI Taxonomy" id="63057"/>
    <lineage>
        <taxon>Eukaryota</taxon>
        <taxon>Viridiplantae</taxon>
        <taxon>Streptophyta</taxon>
        <taxon>Embryophyta</taxon>
        <taxon>Tracheophyta</taxon>
        <taxon>Spermatophyta</taxon>
        <taxon>Magnoliopsida</taxon>
        <taxon>eudicotyledons</taxon>
        <taxon>Gunneridae</taxon>
        <taxon>Pentapetalae</taxon>
        <taxon>rosids</taxon>
        <taxon>fabids</taxon>
        <taxon>Rosales</taxon>
        <taxon>Cannabaceae</taxon>
        <taxon>Trema</taxon>
    </lineage>
</organism>
<keyword evidence="3" id="KW-1185">Reference proteome</keyword>
<feature type="region of interest" description="Disordered" evidence="1">
    <location>
        <begin position="17"/>
        <end position="36"/>
    </location>
</feature>
<dbReference type="Proteomes" id="UP000237000">
    <property type="component" value="Unassembled WGS sequence"/>
</dbReference>
<feature type="non-terminal residue" evidence="2">
    <location>
        <position position="1"/>
    </location>
</feature>
<dbReference type="EMBL" id="JXTC01000314">
    <property type="protein sequence ID" value="PON66155.1"/>
    <property type="molecule type" value="Genomic_DNA"/>
</dbReference>
<comment type="caution">
    <text evidence="2">The sequence shown here is derived from an EMBL/GenBank/DDBJ whole genome shotgun (WGS) entry which is preliminary data.</text>
</comment>
<protein>
    <submittedName>
        <fullName evidence="2">Uncharacterized protein</fullName>
    </submittedName>
</protein>
<name>A0A2P5CYT6_TREOI</name>
<evidence type="ECO:0000256" key="1">
    <source>
        <dbReference type="SAM" id="MobiDB-lite"/>
    </source>
</evidence>
<feature type="compositionally biased region" description="Acidic residues" evidence="1">
    <location>
        <begin position="21"/>
        <end position="36"/>
    </location>
</feature>
<evidence type="ECO:0000313" key="3">
    <source>
        <dbReference type="Proteomes" id="UP000237000"/>
    </source>
</evidence>
<evidence type="ECO:0000313" key="2">
    <source>
        <dbReference type="EMBL" id="PON66155.1"/>
    </source>
</evidence>
<proteinExistence type="predicted"/>
<dbReference type="AlphaFoldDB" id="A0A2P5CYT6"/>